<sequence>MPRGTPHTDLSPELLEHMLAIKAKAREYGLDFFEVIYEVLDFETINQIAAYGGFPSRYPHWRWGMEYDKLSKRDAYGMGRIYEMVINNDPCYAYLQESNSVTDQKLVMAHVYGHSDFFKNNLWFGKTNRKMMDEMANHATRVRRYIERHGHEKVEQFLDACLSIEHLIDPHSVFMGRKSQPSESGGKFAPDKLPAKEYMDPFINPAEELIRQREAWEVEQREAANRFPAEPTRDVLAFLLEHAPLEDWQADILGIVRDEAYYFAPQGMTKVMNEGWATYWHSKMMTQHFLEAKEIIDYAEQHSGVVFMPPGGFNPYKIGVEMFKDIERRWDRGQHGPAWERLTDIGAK</sequence>
<gene>
    <name evidence="2" type="ORF">MNBD_PLANCTO03-1942</name>
</gene>
<dbReference type="InterPro" id="IPR056174">
    <property type="entry name" value="SpoVR_N"/>
</dbReference>
<protein>
    <submittedName>
        <fullName evidence="2">FIG004684: SpoVR-like protein</fullName>
    </submittedName>
</protein>
<dbReference type="AlphaFoldDB" id="A0A3B1E8E2"/>
<evidence type="ECO:0000259" key="1">
    <source>
        <dbReference type="Pfam" id="PF04293"/>
    </source>
</evidence>
<reference evidence="2" key="1">
    <citation type="submission" date="2018-06" db="EMBL/GenBank/DDBJ databases">
        <authorList>
            <person name="Zhirakovskaya E."/>
        </authorList>
    </citation>
    <scope>NUCLEOTIDE SEQUENCE</scope>
</reference>
<evidence type="ECO:0000313" key="2">
    <source>
        <dbReference type="EMBL" id="VAX41187.1"/>
    </source>
</evidence>
<feature type="domain" description="SpoVR protein-like N-terminal" evidence="1">
    <location>
        <begin position="14"/>
        <end position="333"/>
    </location>
</feature>
<accession>A0A3B1E8E2</accession>
<dbReference type="InterPro" id="IPR007390">
    <property type="entry name" value="Spore_V_R"/>
</dbReference>
<dbReference type="PANTHER" id="PTHR30029:SF2">
    <property type="entry name" value="STAGE V SPORULATION PROTEIN R"/>
    <property type="match status" value="1"/>
</dbReference>
<feature type="non-terminal residue" evidence="2">
    <location>
        <position position="348"/>
    </location>
</feature>
<name>A0A3B1E8E2_9ZZZZ</name>
<dbReference type="PANTHER" id="PTHR30029">
    <property type="entry name" value="STAGE V SPORULATION PROTEIN R"/>
    <property type="match status" value="1"/>
</dbReference>
<dbReference type="Pfam" id="PF04293">
    <property type="entry name" value="SpoVR"/>
    <property type="match status" value="1"/>
</dbReference>
<organism evidence="2">
    <name type="scientific">hydrothermal vent metagenome</name>
    <dbReference type="NCBI Taxonomy" id="652676"/>
    <lineage>
        <taxon>unclassified sequences</taxon>
        <taxon>metagenomes</taxon>
        <taxon>ecological metagenomes</taxon>
    </lineage>
</organism>
<dbReference type="EMBL" id="UOGK01000503">
    <property type="protein sequence ID" value="VAX41187.1"/>
    <property type="molecule type" value="Genomic_DNA"/>
</dbReference>
<proteinExistence type="predicted"/>